<dbReference type="EMBL" id="SMBU01000026">
    <property type="protein sequence ID" value="TCU91287.1"/>
    <property type="molecule type" value="Genomic_DNA"/>
</dbReference>
<keyword evidence="1" id="KW-0472">Membrane</keyword>
<keyword evidence="3" id="KW-1185">Reference proteome</keyword>
<evidence type="ECO:0000313" key="3">
    <source>
        <dbReference type="Proteomes" id="UP000295110"/>
    </source>
</evidence>
<feature type="transmembrane region" description="Helical" evidence="1">
    <location>
        <begin position="50"/>
        <end position="71"/>
    </location>
</feature>
<dbReference type="AlphaFoldDB" id="A0A4R3UKX9"/>
<protein>
    <submittedName>
        <fullName evidence="2">Uncharacterized protein</fullName>
    </submittedName>
</protein>
<gene>
    <name evidence="2" type="ORF">EV671_10262</name>
</gene>
<sequence length="77" mass="8869">MNDAQQPKRQRDWLDRLALLAWLWLAVLLWGSWNGAQESFTGHSSMLSNFVVNMVLLGWPALLIVVGRWLVRGRLLP</sequence>
<dbReference type="RefSeq" id="WP_132574445.1">
    <property type="nucleotide sequence ID" value="NZ_CBCSGL010000022.1"/>
</dbReference>
<proteinExistence type="predicted"/>
<accession>A0A4R3UKX9</accession>
<comment type="caution">
    <text evidence="2">The sequence shown here is derived from an EMBL/GenBank/DDBJ whole genome shotgun (WGS) entry which is preliminary data.</text>
</comment>
<evidence type="ECO:0000256" key="1">
    <source>
        <dbReference type="SAM" id="Phobius"/>
    </source>
</evidence>
<organism evidence="2 3">
    <name type="scientific">Roseateles saccharophilus</name>
    <name type="common">Pseudomonas saccharophila</name>
    <dbReference type="NCBI Taxonomy" id="304"/>
    <lineage>
        <taxon>Bacteria</taxon>
        <taxon>Pseudomonadati</taxon>
        <taxon>Pseudomonadota</taxon>
        <taxon>Betaproteobacteria</taxon>
        <taxon>Burkholderiales</taxon>
        <taxon>Sphaerotilaceae</taxon>
        <taxon>Roseateles</taxon>
    </lineage>
</organism>
<keyword evidence="1" id="KW-1133">Transmembrane helix</keyword>
<name>A0A4R3UKX9_ROSSA</name>
<dbReference type="Proteomes" id="UP000295110">
    <property type="component" value="Unassembled WGS sequence"/>
</dbReference>
<evidence type="ECO:0000313" key="2">
    <source>
        <dbReference type="EMBL" id="TCU91287.1"/>
    </source>
</evidence>
<reference evidence="2 3" key="1">
    <citation type="submission" date="2019-03" db="EMBL/GenBank/DDBJ databases">
        <title>Genomic Encyclopedia of Type Strains, Phase IV (KMG-IV): sequencing the most valuable type-strain genomes for metagenomic binning, comparative biology and taxonomic classification.</title>
        <authorList>
            <person name="Goeker M."/>
        </authorList>
    </citation>
    <scope>NUCLEOTIDE SEQUENCE [LARGE SCALE GENOMIC DNA]</scope>
    <source>
        <strain evidence="2 3">DSM 654</strain>
    </source>
</reference>
<keyword evidence="1" id="KW-0812">Transmembrane</keyword>